<dbReference type="PANTHER" id="PTHR15048:SF0">
    <property type="entry name" value="STARCH-BINDING DOMAIN-CONTAINING PROTEIN 1"/>
    <property type="match status" value="1"/>
</dbReference>
<organism evidence="1 2">
    <name type="scientific">Punica granatum</name>
    <name type="common">Pomegranate</name>
    <dbReference type="NCBI Taxonomy" id="22663"/>
    <lineage>
        <taxon>Eukaryota</taxon>
        <taxon>Viridiplantae</taxon>
        <taxon>Streptophyta</taxon>
        <taxon>Embryophyta</taxon>
        <taxon>Tracheophyta</taxon>
        <taxon>Spermatophyta</taxon>
        <taxon>Magnoliopsida</taxon>
        <taxon>eudicotyledons</taxon>
        <taxon>Gunneridae</taxon>
        <taxon>Pentapetalae</taxon>
        <taxon>rosids</taxon>
        <taxon>malvids</taxon>
        <taxon>Myrtales</taxon>
        <taxon>Lythraceae</taxon>
        <taxon>Punica</taxon>
    </lineage>
</organism>
<gene>
    <name evidence="1" type="ORF">CRG98_028184</name>
</gene>
<dbReference type="SMART" id="SM01065">
    <property type="entry name" value="CBM_2"/>
    <property type="match status" value="2"/>
</dbReference>
<dbReference type="Proteomes" id="UP000233551">
    <property type="component" value="Unassembled WGS sequence"/>
</dbReference>
<dbReference type="OrthoDB" id="550577at2759"/>
<dbReference type="GO" id="GO:2001070">
    <property type="term" value="F:starch binding"/>
    <property type="evidence" value="ECO:0007669"/>
    <property type="project" value="InterPro"/>
</dbReference>
<evidence type="ECO:0000313" key="2">
    <source>
        <dbReference type="Proteomes" id="UP000233551"/>
    </source>
</evidence>
<dbReference type="GO" id="GO:0016020">
    <property type="term" value="C:membrane"/>
    <property type="evidence" value="ECO:0007669"/>
    <property type="project" value="TreeGrafter"/>
</dbReference>
<reference evidence="1 2" key="1">
    <citation type="submission" date="2017-11" db="EMBL/GenBank/DDBJ databases">
        <title>De-novo sequencing of pomegranate (Punica granatum L.) genome.</title>
        <authorList>
            <person name="Akparov Z."/>
            <person name="Amiraslanov A."/>
            <person name="Hajiyeva S."/>
            <person name="Abbasov M."/>
            <person name="Kaur K."/>
            <person name="Hamwieh A."/>
            <person name="Solovyev V."/>
            <person name="Salamov A."/>
            <person name="Braich B."/>
            <person name="Kosarev P."/>
            <person name="Mahmoud A."/>
            <person name="Hajiyev E."/>
            <person name="Babayeva S."/>
            <person name="Izzatullayeva V."/>
            <person name="Mammadov A."/>
            <person name="Mammadov A."/>
            <person name="Sharifova S."/>
            <person name="Ojaghi J."/>
            <person name="Eynullazada K."/>
            <person name="Bayramov B."/>
            <person name="Abdulazimova A."/>
            <person name="Shahmuradov I."/>
        </authorList>
    </citation>
    <scope>NUCLEOTIDE SEQUENCE [LARGE SCALE GENOMIC DNA]</scope>
    <source>
        <strain evidence="2">cv. AG2017</strain>
        <tissue evidence="1">Leaf</tissue>
    </source>
</reference>
<dbReference type="PROSITE" id="PS51166">
    <property type="entry name" value="CBM20"/>
    <property type="match status" value="2"/>
</dbReference>
<keyword evidence="2" id="KW-1185">Reference proteome</keyword>
<dbReference type="PANTHER" id="PTHR15048">
    <property type="entry name" value="STARCH-BINDING DOMAIN-CONTAINING PROTEIN 1"/>
    <property type="match status" value="1"/>
</dbReference>
<dbReference type="GeneID" id="116207298"/>
<sequence length="393" mass="44192">MDAISSYFPAKLRVDNRGVASKFGGTTVLPRKELSFSRLPKVFSFQVLHSTRKKLVKPLCPSASSSSSPNAEPGKETAENGIKETHPSKTVRVRFLSKKKCENGELLLIVGGDPMFGSWNPSSAIPMNWSVGNVWTLEQDIPVGRRIPFKLILRGTDKRIQWQPDPDRVLITWETDKTIIVYEDWEDAASQRITEGEILSDPSKAGMETAGNGTEGTYPSKTVRVRFLLKKRCEFLEHFFVVGGDPIFGSWDPKSLQPMQWSAGNVWSLDMDIPVRRRIPYKFVHMDTNVEYHWQPDPDRVLQTWETDKIIIVYGDWEDAASHRIIEGETVTDPSKKLADRPEMHIVGDKWPLMARAKTENGSVLADTVAAPAEIPPEKTRDEFPSGMEGAPS</sequence>
<proteinExistence type="predicted"/>
<name>A0A2I0J5Z7_PUNGR</name>
<dbReference type="InterPro" id="IPR013784">
    <property type="entry name" value="Carb-bd-like_fold"/>
</dbReference>
<protein>
    <submittedName>
        <fullName evidence="1">Uncharacterized protein</fullName>
    </submittedName>
</protein>
<dbReference type="SUPFAM" id="SSF49452">
    <property type="entry name" value="Starch-binding domain-like"/>
    <property type="match status" value="2"/>
</dbReference>
<dbReference type="STRING" id="22663.A0A2I0J5Z7"/>
<accession>A0A2I0J5Z7</accession>
<dbReference type="AlphaFoldDB" id="A0A2I0J5Z7"/>
<dbReference type="Gene3D" id="2.60.40.10">
    <property type="entry name" value="Immunoglobulins"/>
    <property type="match status" value="2"/>
</dbReference>
<dbReference type="Pfam" id="PF00686">
    <property type="entry name" value="CBM_20"/>
    <property type="match status" value="2"/>
</dbReference>
<evidence type="ECO:0000313" key="1">
    <source>
        <dbReference type="EMBL" id="PKI51473.1"/>
    </source>
</evidence>
<dbReference type="InterPro" id="IPR013783">
    <property type="entry name" value="Ig-like_fold"/>
</dbReference>
<dbReference type="InterPro" id="IPR002044">
    <property type="entry name" value="CBM20"/>
</dbReference>
<comment type="caution">
    <text evidence="1">The sequence shown here is derived from an EMBL/GenBank/DDBJ whole genome shotgun (WGS) entry which is preliminary data.</text>
</comment>
<dbReference type="EMBL" id="PGOL01002008">
    <property type="protein sequence ID" value="PKI51473.1"/>
    <property type="molecule type" value="Genomic_DNA"/>
</dbReference>
<dbReference type="CDD" id="cd05467">
    <property type="entry name" value="CBM20"/>
    <property type="match status" value="2"/>
</dbReference>